<keyword evidence="2" id="KW-1185">Reference proteome</keyword>
<name>A0A7S5FQA5_9CAUD</name>
<proteinExistence type="predicted"/>
<evidence type="ECO:0008006" key="3">
    <source>
        <dbReference type="Google" id="ProtNLM"/>
    </source>
</evidence>
<organism evidence="1 2">
    <name type="scientific">Bacteriophage DSS3_VP1</name>
    <dbReference type="NCBI Taxonomy" id="2664196"/>
    <lineage>
        <taxon>Viruses</taxon>
        <taxon>Duplodnaviria</taxon>
        <taxon>Heunggongvirae</taxon>
        <taxon>Uroviricota</taxon>
        <taxon>Caudoviricetes</taxon>
        <taxon>Naomviridae</taxon>
        <taxon>Noahvirus</taxon>
        <taxon>Noahvirus arc</taxon>
    </lineage>
</organism>
<dbReference type="Proteomes" id="UP000594402">
    <property type="component" value="Segment"/>
</dbReference>
<sequence length="107" mass="11442">MKNLVGKRVEKSVDFVGDQVVIRKLSVSEVMEVQKLVAEHGGVKEGDDPSNPMALVRGVIRLGVNGADELTDEDFDTFPIDELNTLVSAVLAFSGIGEEAAKEAEGN</sequence>
<dbReference type="EMBL" id="MN602266">
    <property type="protein sequence ID" value="QGH74604.1"/>
    <property type="molecule type" value="Genomic_DNA"/>
</dbReference>
<evidence type="ECO:0000313" key="2">
    <source>
        <dbReference type="Proteomes" id="UP000594402"/>
    </source>
</evidence>
<gene>
    <name evidence="1" type="ORF">DSS3VP1_00036</name>
</gene>
<reference evidence="1 2" key="1">
    <citation type="submission" date="2019-10" db="EMBL/GenBank/DDBJ databases">
        <title>Isolation and characterisation of a new family of globally distributed lytic roseophage, the Naomivirus.</title>
        <authorList>
            <person name="Rihtman B."/>
            <person name="Puxty R.J."/>
            <person name="Hapeshi A."/>
            <person name="Zhan Y."/>
            <person name="Michinevski S."/>
            <person name="Waterfield N.R."/>
            <person name="Chen F."/>
            <person name="Millard A.D."/>
            <person name="Scanlan D.J."/>
            <person name="Chen Y."/>
        </authorList>
    </citation>
    <scope>NUCLEOTIDE SEQUENCE [LARGE SCALE GENOMIC DNA]</scope>
</reference>
<protein>
    <recommendedName>
        <fullName evidence="3">Tail assembly chaperone</fullName>
    </recommendedName>
</protein>
<accession>A0A7S5FQA5</accession>
<evidence type="ECO:0000313" key="1">
    <source>
        <dbReference type="EMBL" id="QGH74604.1"/>
    </source>
</evidence>